<evidence type="ECO:0008006" key="3">
    <source>
        <dbReference type="Google" id="ProtNLM"/>
    </source>
</evidence>
<dbReference type="AlphaFoldDB" id="A0A1B8TTX3"/>
<comment type="caution">
    <text evidence="1">The sequence shown here is derived from an EMBL/GenBank/DDBJ whole genome shotgun (WGS) entry which is preliminary data.</text>
</comment>
<accession>A0A1B8TTX3</accession>
<reference evidence="2" key="1">
    <citation type="submission" date="2016-02" db="EMBL/GenBank/DDBJ databases">
        <authorList>
            <person name="Shin S.-K."/>
            <person name="Yi H."/>
            <person name="Kim E."/>
        </authorList>
    </citation>
    <scope>NUCLEOTIDE SEQUENCE [LARGE SCALE GENOMIC DNA]</scope>
    <source>
        <strain evidence="2">LPB0003</strain>
    </source>
</reference>
<dbReference type="KEGG" id="pob:LPB03_11650"/>
<keyword evidence="2" id="KW-1185">Reference proteome</keyword>
<dbReference type="InterPro" id="IPR025366">
    <property type="entry name" value="DUF4270"/>
</dbReference>
<protein>
    <recommendedName>
        <fullName evidence="3">DUF4270 domain-containing protein</fullName>
    </recommendedName>
</protein>
<evidence type="ECO:0000313" key="2">
    <source>
        <dbReference type="Proteomes" id="UP000092584"/>
    </source>
</evidence>
<dbReference type="RefSeq" id="WP_065320131.1">
    <property type="nucleotide sequence ID" value="NZ_CP017477.1"/>
</dbReference>
<dbReference type="STRING" id="1774273.LPB03_11650"/>
<evidence type="ECO:0000313" key="1">
    <source>
        <dbReference type="EMBL" id="OBY63151.1"/>
    </source>
</evidence>
<name>A0A1B8TTX3_9FLAO</name>
<dbReference type="EMBL" id="LSFM01000023">
    <property type="protein sequence ID" value="OBY63151.1"/>
    <property type="molecule type" value="Genomic_DNA"/>
</dbReference>
<dbReference type="PROSITE" id="PS51257">
    <property type="entry name" value="PROKAR_LIPOPROTEIN"/>
    <property type="match status" value="1"/>
</dbReference>
<organism evidence="1 2">
    <name type="scientific">Polaribacter vadi</name>
    <dbReference type="NCBI Taxonomy" id="1774273"/>
    <lineage>
        <taxon>Bacteria</taxon>
        <taxon>Pseudomonadati</taxon>
        <taxon>Bacteroidota</taxon>
        <taxon>Flavobacteriia</taxon>
        <taxon>Flavobacteriales</taxon>
        <taxon>Flavobacteriaceae</taxon>
    </lineage>
</organism>
<dbReference type="Pfam" id="PF14092">
    <property type="entry name" value="DUF4270"/>
    <property type="match status" value="1"/>
</dbReference>
<proteinExistence type="predicted"/>
<dbReference type="OrthoDB" id="1466062at2"/>
<sequence>MRNFIRKSVYISVFVCLSIAIVSCEKDFTDIGSNVISNIKFDTNVDSVYVTAENSPLVRIQSDNISRQLGQYLLGVYTSPDYEKLEASIVSQLGITLGLKVIDDADITDTTDVFSVIDTVFLKLPYQVSLNADATKFEIDSVIGDKTKPFNLNIYRTNTYISQLNLEDPTKTNKFFSDADFEKIGDPLNSQLNYPLIPSEDSTKVLVKRKLYNNTTFKTDTVRYFASATSTIPVPFARIPLDKATIKTLFLDKYEETEFSSQAAFNDYFRGVILEASGNEGSLTSFNFNNANSNLRPSIEVYYTNTVLNKGTTDTLRTVTKNNSFPLSGFRINTYKMEEKGYTDNDNIKIQGTAGSEGNITLFDQNKIDELKIKAQDWLINEATLTFYVDPSADTENIPERLYLYKSNGVSPNPTFSQIKDAYSEGDFGGILGFLNADRDQYTFSLTDYLSDILSGEITYDSTLKLKAFNPSDLPSSTTDDSFVNYSWNPKAVTIFNNLLTNDNKRPILKISYSEKK</sequence>
<gene>
    <name evidence="1" type="ORF">LPB3_11660</name>
</gene>
<dbReference type="Proteomes" id="UP000092584">
    <property type="component" value="Unassembled WGS sequence"/>
</dbReference>